<evidence type="ECO:0000313" key="1">
    <source>
        <dbReference type="EMBL" id="SVA34023.1"/>
    </source>
</evidence>
<gene>
    <name evidence="1" type="ORF">METZ01_LOCUS86877</name>
</gene>
<accession>A0A381V425</accession>
<organism evidence="1">
    <name type="scientific">marine metagenome</name>
    <dbReference type="NCBI Taxonomy" id="408172"/>
    <lineage>
        <taxon>unclassified sequences</taxon>
        <taxon>metagenomes</taxon>
        <taxon>ecological metagenomes</taxon>
    </lineage>
</organism>
<sequence>MFNIITLNNVIYQAFSNILYEEY</sequence>
<name>A0A381V425_9ZZZZ</name>
<dbReference type="AlphaFoldDB" id="A0A381V425"/>
<reference evidence="1" key="1">
    <citation type="submission" date="2018-05" db="EMBL/GenBank/DDBJ databases">
        <authorList>
            <person name="Lanie J.A."/>
            <person name="Ng W.-L."/>
            <person name="Kazmierczak K.M."/>
            <person name="Andrzejewski T.M."/>
            <person name="Davidsen T.M."/>
            <person name="Wayne K.J."/>
            <person name="Tettelin H."/>
            <person name="Glass J.I."/>
            <person name="Rusch D."/>
            <person name="Podicherti R."/>
            <person name="Tsui H.-C.T."/>
            <person name="Winkler M.E."/>
        </authorList>
    </citation>
    <scope>NUCLEOTIDE SEQUENCE</scope>
</reference>
<proteinExistence type="predicted"/>
<protein>
    <submittedName>
        <fullName evidence="1">Uncharacterized protein</fullName>
    </submittedName>
</protein>
<dbReference type="EMBL" id="UINC01007560">
    <property type="protein sequence ID" value="SVA34023.1"/>
    <property type="molecule type" value="Genomic_DNA"/>
</dbReference>